<evidence type="ECO:0000256" key="5">
    <source>
        <dbReference type="ARBA" id="ARBA00022679"/>
    </source>
</evidence>
<comment type="catalytic activity">
    <reaction evidence="9 10">
        <text>N(2)-acetyl-L-ornithine + L-glutamate = N-acetyl-L-glutamate + L-ornithine</text>
        <dbReference type="Rhea" id="RHEA:15349"/>
        <dbReference type="ChEBI" id="CHEBI:29985"/>
        <dbReference type="ChEBI" id="CHEBI:44337"/>
        <dbReference type="ChEBI" id="CHEBI:46911"/>
        <dbReference type="ChEBI" id="CHEBI:57805"/>
        <dbReference type="EC" id="2.3.1.35"/>
    </reaction>
</comment>
<dbReference type="InterPro" id="IPR016117">
    <property type="entry name" value="ArgJ-like_dom_sf"/>
</dbReference>
<protein>
    <recommendedName>
        <fullName evidence="10">Arginine biosynthesis bifunctional protein ArgJ, chloroplastic</fullName>
    </recommendedName>
    <domain>
        <recommendedName>
            <fullName evidence="10">Glutamate N-acetyltransferase</fullName>
            <shortName evidence="10">GAT</shortName>
            <ecNumber evidence="10">2.3.1.35</ecNumber>
        </recommendedName>
        <alternativeName>
            <fullName evidence="10">Ornithine acetyltransferase</fullName>
            <shortName evidence="10">OATase</shortName>
        </alternativeName>
        <alternativeName>
            <fullName evidence="10">Ornithine transacetylase</fullName>
        </alternativeName>
    </domain>
    <domain>
        <recommendedName>
            <fullName evidence="10">Amino-acid acetyltransferase</fullName>
            <ecNumber evidence="10">2.3.1.1</ecNumber>
        </recommendedName>
        <alternativeName>
            <fullName evidence="10">N-acetylglutamate synthase</fullName>
            <shortName evidence="10">AGS</shortName>
        </alternativeName>
    </domain>
    <component>
        <recommendedName>
            <fullName evidence="10">Arginine biosynthesis bifunctional protein ArgJ alpha chain</fullName>
        </recommendedName>
    </component>
    <component>
        <recommendedName>
            <fullName evidence="10">Arginine biosynthesis bifunctional protein ArgJ beta chain</fullName>
        </recommendedName>
    </component>
</protein>
<dbReference type="GO" id="GO:0009507">
    <property type="term" value="C:chloroplast"/>
    <property type="evidence" value="ECO:0007669"/>
    <property type="project" value="UniProtKB-SubCell"/>
</dbReference>
<dbReference type="NCBIfam" id="TIGR00120">
    <property type="entry name" value="ArgJ"/>
    <property type="match status" value="1"/>
</dbReference>
<name>A0A1Y5IBX7_OSTTA</name>
<dbReference type="GO" id="GO:0004042">
    <property type="term" value="F:L-glutamate N-acetyltransferase activity"/>
    <property type="evidence" value="ECO:0007669"/>
    <property type="project" value="UniProtKB-UniRule"/>
</dbReference>
<comment type="pathway">
    <text evidence="10">Amino-acid biosynthesis; L-arginine biosynthesis; L-ornithine and N-acetyl-L-glutamate from L-glutamate and N(2)-acetyl-L-ornithine (cyclic): step 1/1.</text>
</comment>
<dbReference type="FunFam" id="3.60.70.12:FF:000001">
    <property type="entry name" value="Arginine biosynthesis bifunctional protein ArgJ, chloroplastic"/>
    <property type="match status" value="1"/>
</dbReference>
<dbReference type="eggNOG" id="KOG4249">
    <property type="taxonomic scope" value="Eukaryota"/>
</dbReference>
<evidence type="ECO:0000256" key="4">
    <source>
        <dbReference type="ARBA" id="ARBA00022605"/>
    </source>
</evidence>
<comment type="subunit">
    <text evidence="2">Heterotetramer of two alpha and two beta chains.</text>
</comment>
<evidence type="ECO:0000259" key="11">
    <source>
        <dbReference type="Pfam" id="PF04884"/>
    </source>
</evidence>
<feature type="site" description="Cleavage; by autolysis" evidence="10">
    <location>
        <begin position="257"/>
        <end position="258"/>
    </location>
</feature>
<feature type="chain" id="PRO_5023560226" description="Arginine biosynthesis bifunctional protein ArgJ beta chain" evidence="10">
    <location>
        <begin position="258"/>
        <end position="1017"/>
    </location>
</feature>
<keyword evidence="6 10" id="KW-0068">Autocatalytic cleavage</keyword>
<evidence type="ECO:0000256" key="8">
    <source>
        <dbReference type="ARBA" id="ARBA00023315"/>
    </source>
</evidence>
<keyword evidence="10" id="KW-0934">Plastid</keyword>
<comment type="function">
    <text evidence="10">Catalyzes two activities which are involved in the cyclic version of arginine biosynthesis: the synthesis of acetylglutamate from glutamate and acetyl-CoA, and of ornithine by transacetylation between acetylornithine and glutamate.</text>
</comment>
<evidence type="ECO:0000256" key="6">
    <source>
        <dbReference type="ARBA" id="ARBA00022813"/>
    </source>
</evidence>
<feature type="binding site" evidence="10">
    <location>
        <position position="480"/>
    </location>
    <ligand>
        <name>substrate</name>
    </ligand>
</feature>
<dbReference type="InterPro" id="IPR054549">
    <property type="entry name" value="UVB_sens_RUS_dom"/>
</dbReference>
<keyword evidence="10" id="KW-0150">Chloroplast</keyword>
<feature type="binding site" evidence="10">
    <location>
        <position position="475"/>
    </location>
    <ligand>
        <name>substrate</name>
    </ligand>
</feature>
<reference evidence="12" key="1">
    <citation type="submission" date="2017-04" db="EMBL/GenBank/DDBJ databases">
        <title>Population genomics of picophytoplankton unveils novel chromosome hypervariability.</title>
        <authorList>
            <consortium name="DOE Joint Genome Institute"/>
            <person name="Blanc-Mathieu R."/>
            <person name="Krasovec M."/>
            <person name="Hebrard M."/>
            <person name="Yau S."/>
            <person name="Desgranges E."/>
            <person name="Martin J."/>
            <person name="Schackwitz W."/>
            <person name="Kuo A."/>
            <person name="Salin G."/>
            <person name="Donnadieu C."/>
            <person name="Desdevises Y."/>
            <person name="Sanchez-Ferandin S."/>
            <person name="Moreau H."/>
            <person name="Rivals E."/>
            <person name="Grigoriev I.V."/>
            <person name="Grimsley N."/>
            <person name="Eyre-Walker A."/>
            <person name="Piganeau G."/>
        </authorList>
    </citation>
    <scope>NUCLEOTIDE SEQUENCE [LARGE SCALE GENOMIC DNA]</scope>
    <source>
        <strain evidence="12">RCC 1115</strain>
    </source>
</reference>
<dbReference type="Pfam" id="PF01960">
    <property type="entry name" value="ArgJ"/>
    <property type="match status" value="1"/>
</dbReference>
<feature type="binding site" evidence="10">
    <location>
        <position position="221"/>
    </location>
    <ligand>
        <name>substrate</name>
    </ligand>
</feature>
<feature type="chain" id="PRO_5023560227" description="Arginine biosynthesis bifunctional protein ArgJ alpha chain" evidence="10">
    <location>
        <begin position="1"/>
        <end position="257"/>
    </location>
</feature>
<evidence type="ECO:0000256" key="7">
    <source>
        <dbReference type="ARBA" id="ARBA00023268"/>
    </source>
</evidence>
<sequence length="1017" mass="108247">MTTFGTMATAASAPRVAVGQGADMCARARSRGRRVRWIRARGIDFTDAGCFELAYAPVGESLIPSGPWKTIEGGVCAARGFKVAGYKAGLRAKGTRADCALIVADDDATCAGIFTTNVMCAAPVTFCKKQLAGKTTARALLINAGQANAATGDAGAADARETSKALSEALGVAEEDILLMSTGVIGKRIKMDKFLPGIPILAANVENSTAAAMAAATAICTTDLVRKTAAIEVDIGGVAVRMGGMAKGSGMIHPNMATMLGCVTCDASVAPDVWRTITSRAGAASFNQISVDGDTSTNDSLVTFASGKAGNATITDVNSPEGKLLEQALTAMCRGLAKAIAWDGEGATCLIECNVSGATDDEDARVIARSVICSSLAKAAIFGHDPNWGRLACAAGYAAPVKNRFDQKDLKLTLGPIQLMDKGQPLDFDAVAASRYLKETTGVHGTVVVDISVGNGPGKGQAWGCDLSYDYVKINAEYTTATITLRGRAIDDIAFVASSSVSGENELELQTRRPKFLPLLERRPGTTRSTLTYALVDGELKVMRERSDDGREGRTATLGEAMGRATRRCVERASHALLPEPTSVTSDYWEYARYRFAQRIASSCISVFATQQMLTAVGLGASRTLPAAAAVNWVLKDGLGRLGKLSVAANFGRTFDSDVKRFRFTSSVVYDASSFIEIITPYFPQHFLPLATVANIGKSVGITTANVVRAPIQRTFILEENLAEVAAKTSAQQVLADNIGLALAVGAAKGMSKVATVRPEIRRALPLFAFGPLAVLDLICIYKELKAVQLRTINKERAEIIAEAYVKEREIPTRARVANAERLLIPARLDKSNLPLKVTSIGEVCPTPKSLIRALSGKGRRASTPPYILAYEPGASKKRVLVDGPRIGAPKTPVNGKKKMSAKFKFPWQRGRVGLKGRALLALSEDATSKDVLRAVLQVAHMRALPYRPDLTADEAYVWALQESESLAKRDIDDFTANLSKKGWSHERILLSSAERLPYSIIGSAPALVDALRTIEK</sequence>
<evidence type="ECO:0000256" key="1">
    <source>
        <dbReference type="ARBA" id="ARBA00006774"/>
    </source>
</evidence>
<organism evidence="12">
    <name type="scientific">Ostreococcus tauri</name>
    <name type="common">Marine green alga</name>
    <dbReference type="NCBI Taxonomy" id="70448"/>
    <lineage>
        <taxon>Eukaryota</taxon>
        <taxon>Viridiplantae</taxon>
        <taxon>Chlorophyta</taxon>
        <taxon>Mamiellophyceae</taxon>
        <taxon>Mamiellales</taxon>
        <taxon>Bathycoccaceae</taxon>
        <taxon>Ostreococcus</taxon>
    </lineage>
</organism>
<comment type="pathway">
    <text evidence="10">Amino-acid biosynthesis; L-arginine biosynthesis; N(2)-acetyl-L-ornithine from L-glutamate: step 1/4.</text>
</comment>
<dbReference type="UniPathway" id="UPA00068">
    <property type="reaction ID" value="UER00106"/>
</dbReference>
<dbReference type="SUPFAM" id="SSF56266">
    <property type="entry name" value="DmpA/ArgJ-like"/>
    <property type="match status" value="1"/>
</dbReference>
<feature type="site" description="Involved in the stabilization of negative charge on the oxyanion by the formation of the oxyanion hole" evidence="10">
    <location>
        <position position="182"/>
    </location>
</feature>
<comment type="catalytic activity">
    <reaction evidence="10">
        <text>L-glutamate + acetyl-CoA = N-acetyl-L-glutamate + CoA + H(+)</text>
        <dbReference type="Rhea" id="RHEA:24292"/>
        <dbReference type="ChEBI" id="CHEBI:15378"/>
        <dbReference type="ChEBI" id="CHEBI:29985"/>
        <dbReference type="ChEBI" id="CHEBI:44337"/>
        <dbReference type="ChEBI" id="CHEBI:57287"/>
        <dbReference type="ChEBI" id="CHEBI:57288"/>
        <dbReference type="EC" id="2.3.1.1"/>
    </reaction>
</comment>
<dbReference type="EC" id="2.3.1.1" evidence="10"/>
<comment type="subcellular location">
    <subcellularLocation>
        <location evidence="10">Plastid</location>
        <location evidence="10">Chloroplast</location>
    </subcellularLocation>
</comment>
<feature type="domain" description="Protein root UVB sensitive/RUS" evidence="11">
    <location>
        <begin position="565"/>
        <end position="808"/>
    </location>
</feature>
<dbReference type="Proteomes" id="UP000195557">
    <property type="component" value="Unassembled WGS sequence"/>
</dbReference>
<keyword evidence="4 10" id="KW-0028">Amino-acid biosynthesis</keyword>
<dbReference type="Gene3D" id="3.60.70.12">
    <property type="entry name" value="L-amino peptidase D-ALA esterase/amidase"/>
    <property type="match status" value="1"/>
</dbReference>
<evidence type="ECO:0000256" key="10">
    <source>
        <dbReference type="HAMAP-Rule" id="MF_03124"/>
    </source>
</evidence>
<dbReference type="GO" id="GO:0006592">
    <property type="term" value="P:ornithine biosynthetic process"/>
    <property type="evidence" value="ECO:0007669"/>
    <property type="project" value="TreeGrafter"/>
</dbReference>
<dbReference type="PANTHER" id="PTHR23100">
    <property type="entry name" value="ARGININE BIOSYNTHESIS BIFUNCTIONAL PROTEIN ARGJ"/>
    <property type="match status" value="1"/>
</dbReference>
<dbReference type="EC" id="2.3.1.35" evidence="10"/>
<keyword evidence="7 10" id="KW-0511">Multifunctional enzyme</keyword>
<evidence type="ECO:0000313" key="12">
    <source>
        <dbReference type="EMBL" id="OUS47016.1"/>
    </source>
</evidence>
<accession>A0A1Y5IBX7</accession>
<dbReference type="Gene3D" id="3.10.20.340">
    <property type="entry name" value="ArgJ beta chain, C-terminal domain"/>
    <property type="match status" value="1"/>
</dbReference>
<dbReference type="AlphaFoldDB" id="A0A1Y5IBX7"/>
<feature type="binding site" evidence="10">
    <location>
        <position position="345"/>
    </location>
    <ligand>
        <name>substrate</name>
    </ligand>
</feature>
<dbReference type="FunFam" id="3.10.20.340:FF:000001">
    <property type="entry name" value="Arginine biosynthesis bifunctional protein ArgJ, chloroplastic"/>
    <property type="match status" value="1"/>
</dbReference>
<dbReference type="EMBL" id="KZ155780">
    <property type="protein sequence ID" value="OUS47016.1"/>
    <property type="molecule type" value="Genomic_DNA"/>
</dbReference>
<dbReference type="InterPro" id="IPR002813">
    <property type="entry name" value="Arg_biosynth_ArgJ"/>
</dbReference>
<keyword evidence="8 10" id="KW-0012">Acyltransferase</keyword>
<feature type="binding site" evidence="10">
    <location>
        <position position="258"/>
    </location>
    <ligand>
        <name>substrate</name>
    </ligand>
</feature>
<comment type="similarity">
    <text evidence="1 10">Belongs to the ArgJ family.</text>
</comment>
<dbReference type="PANTHER" id="PTHR23100:SF0">
    <property type="entry name" value="ARGININE BIOSYNTHESIS BIFUNCTIONAL PROTEIN ARGJ, MITOCHONDRIAL"/>
    <property type="match status" value="1"/>
</dbReference>
<evidence type="ECO:0000256" key="9">
    <source>
        <dbReference type="ARBA" id="ARBA00049439"/>
    </source>
</evidence>
<feature type="active site" description="Nucleophile" evidence="10">
    <location>
        <position position="258"/>
    </location>
</feature>
<feature type="site" description="Involved in the stabilization of negative charge on the oxyanion by the formation of the oxyanion hole" evidence="10">
    <location>
        <position position="183"/>
    </location>
</feature>
<dbReference type="GO" id="GO:0006526">
    <property type="term" value="P:L-arginine biosynthetic process"/>
    <property type="evidence" value="ECO:0007669"/>
    <property type="project" value="UniProtKB-UniRule"/>
</dbReference>
<dbReference type="NCBIfam" id="NF003802">
    <property type="entry name" value="PRK05388.1"/>
    <property type="match status" value="1"/>
</dbReference>
<gene>
    <name evidence="12" type="ORF">BE221DRAFT_167354</name>
</gene>
<keyword evidence="3 10" id="KW-0055">Arginine biosynthesis</keyword>
<evidence type="ECO:0000256" key="2">
    <source>
        <dbReference type="ARBA" id="ARBA00011475"/>
    </source>
</evidence>
<dbReference type="HAMAP" id="MF_01106">
    <property type="entry name" value="ArgJ"/>
    <property type="match status" value="1"/>
</dbReference>
<comment type="subunit">
    <text evidence="10">Heterodimer of an alpha and a beta chain.</text>
</comment>
<dbReference type="CDD" id="cd02152">
    <property type="entry name" value="OAT"/>
    <property type="match status" value="1"/>
</dbReference>
<dbReference type="InterPro" id="IPR042195">
    <property type="entry name" value="ArgJ_beta_C"/>
</dbReference>
<feature type="binding site" evidence="10">
    <location>
        <position position="247"/>
    </location>
    <ligand>
        <name>substrate</name>
    </ligand>
</feature>
<keyword evidence="5 10" id="KW-0808">Transferase</keyword>
<dbReference type="Pfam" id="PF04884">
    <property type="entry name" value="UVB_sens_prot"/>
    <property type="match status" value="1"/>
</dbReference>
<dbReference type="GO" id="GO:0004358">
    <property type="term" value="F:L-glutamate N-acetyltransferase activity, acting on acetyl-L-ornithine as donor"/>
    <property type="evidence" value="ECO:0007669"/>
    <property type="project" value="UniProtKB-UniRule"/>
</dbReference>
<evidence type="ECO:0000256" key="3">
    <source>
        <dbReference type="ARBA" id="ARBA00022571"/>
    </source>
</evidence>
<proteinExistence type="inferred from homology"/>